<evidence type="ECO:0008006" key="3">
    <source>
        <dbReference type="Google" id="ProtNLM"/>
    </source>
</evidence>
<keyword evidence="2" id="KW-1185">Reference proteome</keyword>
<dbReference type="OrthoDB" id="638836at2"/>
<dbReference type="Proteomes" id="UP000306918">
    <property type="component" value="Unassembled WGS sequence"/>
</dbReference>
<evidence type="ECO:0000313" key="1">
    <source>
        <dbReference type="EMBL" id="THU39779.1"/>
    </source>
</evidence>
<protein>
    <recommendedName>
        <fullName evidence="3">Porin</fullName>
    </recommendedName>
</protein>
<sequence length="425" mass="47545">MVLQLGLLPLELTAQFDSLPNFRYYDKRGVNVFESPKEPVEAFKGIKFRLGAGLAQAYQSLSHSNDADGKADNALYTIHPGFTPAMANFSMDVQLITGTRFNLTCYLSTRSRNEARLKAGYLQFDKLPLDSELWEKLMQVITIRTGLMEVNYGDAHFRRSDGGQAIYNPFIENYIVDACATETGAEVHARKNGFFALAGISNGVMWNNRDSQIVSLQNGQIHNSPAFYGKAGMDKSVGERFRLRLSGSFYYDASSENNSLFAGEGAGSNYFMVMEKAPGVTYAANAFSGRLNPGFTNKVSAFQLNGFFKLIGFEVFATYEEARGRNATENRARPIKQYAVDWVFRFGNKENLFIASRYNAVTARLQGIINNVKIDRVVMAAGYFFTNNILLKAEAVNQYYKDFPQEDYRNEGKFNGGVIQVVIGF</sequence>
<dbReference type="EMBL" id="STFF01000003">
    <property type="protein sequence ID" value="THU39779.1"/>
    <property type="molecule type" value="Genomic_DNA"/>
</dbReference>
<accession>A0A4S8HY91</accession>
<comment type="caution">
    <text evidence="1">The sequence shown here is derived from an EMBL/GenBank/DDBJ whole genome shotgun (WGS) entry which is preliminary data.</text>
</comment>
<name>A0A4S8HY91_9BACT</name>
<reference evidence="1 2" key="1">
    <citation type="submission" date="2019-04" db="EMBL/GenBank/DDBJ databases">
        <title>Niastella caeni sp. nov., isolated from activated sludge.</title>
        <authorList>
            <person name="Sheng M."/>
        </authorList>
    </citation>
    <scope>NUCLEOTIDE SEQUENCE [LARGE SCALE GENOMIC DNA]</scope>
    <source>
        <strain evidence="1 2">HX-2-15</strain>
    </source>
</reference>
<organism evidence="1 2">
    <name type="scientific">Niastella caeni</name>
    <dbReference type="NCBI Taxonomy" id="2569763"/>
    <lineage>
        <taxon>Bacteria</taxon>
        <taxon>Pseudomonadati</taxon>
        <taxon>Bacteroidota</taxon>
        <taxon>Chitinophagia</taxon>
        <taxon>Chitinophagales</taxon>
        <taxon>Chitinophagaceae</taxon>
        <taxon>Niastella</taxon>
    </lineage>
</organism>
<evidence type="ECO:0000313" key="2">
    <source>
        <dbReference type="Proteomes" id="UP000306918"/>
    </source>
</evidence>
<dbReference type="AlphaFoldDB" id="A0A4S8HY91"/>
<gene>
    <name evidence="1" type="ORF">FAM09_13740</name>
</gene>
<proteinExistence type="predicted"/>